<protein>
    <submittedName>
        <fullName evidence="1">Uncharacterized protein</fullName>
    </submittedName>
</protein>
<keyword evidence="2" id="KW-1185">Reference proteome</keyword>
<dbReference type="Proteomes" id="UP000634136">
    <property type="component" value="Unassembled WGS sequence"/>
</dbReference>
<name>A0A834SSR5_9FABA</name>
<gene>
    <name evidence="1" type="ORF">G2W53_041850</name>
</gene>
<sequence>MDHADATMSRLESTKKTYVTEFELLSHLNKPVPSIGASSPTALTVTIRTDIDFLDPLIKLRWLELLPNTGQNMLELRNRDGAIGVLFENLEGVVKLFIERLSFHVLPHEFEKSSDIEGRDEILFGDDGLELGLGGEILRSVRSTNTWDMVFGV</sequence>
<accession>A0A834SSR5</accession>
<evidence type="ECO:0000313" key="2">
    <source>
        <dbReference type="Proteomes" id="UP000634136"/>
    </source>
</evidence>
<dbReference type="EMBL" id="JAAIUW010000013">
    <property type="protein sequence ID" value="KAF7802739.1"/>
    <property type="molecule type" value="Genomic_DNA"/>
</dbReference>
<reference evidence="1" key="1">
    <citation type="submission" date="2020-09" db="EMBL/GenBank/DDBJ databases">
        <title>Genome-Enabled Discovery of Anthraquinone Biosynthesis in Senna tora.</title>
        <authorList>
            <person name="Kang S.-H."/>
            <person name="Pandey R.P."/>
            <person name="Lee C.-M."/>
            <person name="Sim J.-S."/>
            <person name="Jeong J.-T."/>
            <person name="Choi B.-S."/>
            <person name="Jung M."/>
            <person name="Ginzburg D."/>
            <person name="Zhao K."/>
            <person name="Won S.Y."/>
            <person name="Oh T.-J."/>
            <person name="Yu Y."/>
            <person name="Kim N.-H."/>
            <person name="Lee O.R."/>
            <person name="Lee T.-H."/>
            <person name="Bashyal P."/>
            <person name="Kim T.-S."/>
            <person name="Lee W.-H."/>
            <person name="Kawkins C."/>
            <person name="Kim C.-K."/>
            <person name="Kim J.S."/>
            <person name="Ahn B.O."/>
            <person name="Rhee S.Y."/>
            <person name="Sohng J.K."/>
        </authorList>
    </citation>
    <scope>NUCLEOTIDE SEQUENCE</scope>
    <source>
        <tissue evidence="1">Leaf</tissue>
    </source>
</reference>
<proteinExistence type="predicted"/>
<evidence type="ECO:0000313" key="1">
    <source>
        <dbReference type="EMBL" id="KAF7802739.1"/>
    </source>
</evidence>
<organism evidence="1 2">
    <name type="scientific">Senna tora</name>
    <dbReference type="NCBI Taxonomy" id="362788"/>
    <lineage>
        <taxon>Eukaryota</taxon>
        <taxon>Viridiplantae</taxon>
        <taxon>Streptophyta</taxon>
        <taxon>Embryophyta</taxon>
        <taxon>Tracheophyta</taxon>
        <taxon>Spermatophyta</taxon>
        <taxon>Magnoliopsida</taxon>
        <taxon>eudicotyledons</taxon>
        <taxon>Gunneridae</taxon>
        <taxon>Pentapetalae</taxon>
        <taxon>rosids</taxon>
        <taxon>fabids</taxon>
        <taxon>Fabales</taxon>
        <taxon>Fabaceae</taxon>
        <taxon>Caesalpinioideae</taxon>
        <taxon>Cassia clade</taxon>
        <taxon>Senna</taxon>
    </lineage>
</organism>
<comment type="caution">
    <text evidence="1">The sequence shown here is derived from an EMBL/GenBank/DDBJ whole genome shotgun (WGS) entry which is preliminary data.</text>
</comment>
<dbReference type="AlphaFoldDB" id="A0A834SSR5"/>